<protein>
    <submittedName>
        <fullName evidence="3">PUR family DNA/RNA-binding protein</fullName>
    </submittedName>
</protein>
<sequence>MSDNEIYSDKITKGSRTYFFDIKKSEKGDLYLKISESKRTESGFEHHRLKVFDEDLKDFVEALKKSLTKFKELKEPRQTNGKTYSVEKIRETHQQAYLPWTTEDDNKLELLFCEGKKVKELAEIFGRNVGAINSRIKKLELKDKYGK</sequence>
<evidence type="ECO:0000313" key="3">
    <source>
        <dbReference type="EMBL" id="MCH5598648.1"/>
    </source>
</evidence>
<organism evidence="3 4">
    <name type="scientific">Niabella ginsengisoli</name>
    <dbReference type="NCBI Taxonomy" id="522298"/>
    <lineage>
        <taxon>Bacteria</taxon>
        <taxon>Pseudomonadati</taxon>
        <taxon>Bacteroidota</taxon>
        <taxon>Chitinophagia</taxon>
        <taxon>Chitinophagales</taxon>
        <taxon>Chitinophagaceae</taxon>
        <taxon>Niabella</taxon>
    </lineage>
</organism>
<dbReference type="Gene3D" id="3.10.450.700">
    <property type="match status" value="1"/>
</dbReference>
<dbReference type="SMART" id="SM00712">
    <property type="entry name" value="PUR"/>
    <property type="match status" value="1"/>
</dbReference>
<keyword evidence="4" id="KW-1185">Reference proteome</keyword>
<dbReference type="Proteomes" id="UP001202248">
    <property type="component" value="Unassembled WGS sequence"/>
</dbReference>
<proteinExistence type="inferred from homology"/>
<evidence type="ECO:0000256" key="2">
    <source>
        <dbReference type="ARBA" id="ARBA00023125"/>
    </source>
</evidence>
<comment type="similarity">
    <text evidence="1">Belongs to the PUR DNA-binding protein family.</text>
</comment>
<dbReference type="InterPro" id="IPR006628">
    <property type="entry name" value="PUR-bd_fam"/>
</dbReference>
<evidence type="ECO:0000256" key="1">
    <source>
        <dbReference type="ARBA" id="ARBA00009251"/>
    </source>
</evidence>
<accession>A0ABS9SJV3</accession>
<keyword evidence="2" id="KW-0238">DNA-binding</keyword>
<dbReference type="RefSeq" id="WP_240830312.1">
    <property type="nucleotide sequence ID" value="NZ_JAKWBL010000002.1"/>
</dbReference>
<evidence type="ECO:0000313" key="4">
    <source>
        <dbReference type="Proteomes" id="UP001202248"/>
    </source>
</evidence>
<gene>
    <name evidence="3" type="ORF">MKP09_12365</name>
</gene>
<dbReference type="EMBL" id="JAKWBL010000002">
    <property type="protein sequence ID" value="MCH5598648.1"/>
    <property type="molecule type" value="Genomic_DNA"/>
</dbReference>
<name>A0ABS9SJV3_9BACT</name>
<dbReference type="Pfam" id="PF11680">
    <property type="entry name" value="DUF3276"/>
    <property type="match status" value="1"/>
</dbReference>
<reference evidence="3 4" key="1">
    <citation type="submission" date="2022-02" db="EMBL/GenBank/DDBJ databases">
        <authorList>
            <person name="Min J."/>
        </authorList>
    </citation>
    <scope>NUCLEOTIDE SEQUENCE [LARGE SCALE GENOMIC DNA]</scope>
    <source>
        <strain evidence="3 4">GR10-1</strain>
    </source>
</reference>
<comment type="caution">
    <text evidence="3">The sequence shown here is derived from an EMBL/GenBank/DDBJ whole genome shotgun (WGS) entry which is preliminary data.</text>
</comment>